<organism evidence="2 3">
    <name type="scientific">Candidatus Lokiarchaeum ossiferum</name>
    <dbReference type="NCBI Taxonomy" id="2951803"/>
    <lineage>
        <taxon>Archaea</taxon>
        <taxon>Promethearchaeati</taxon>
        <taxon>Promethearchaeota</taxon>
        <taxon>Promethearchaeia</taxon>
        <taxon>Promethearchaeales</taxon>
        <taxon>Promethearchaeaceae</taxon>
        <taxon>Candidatus Lokiarchaeum</taxon>
    </lineage>
</organism>
<dbReference type="EMBL" id="CP104013">
    <property type="protein sequence ID" value="UYP45751.1"/>
    <property type="molecule type" value="Genomic_DNA"/>
</dbReference>
<name>A0ABY6HT77_9ARCH</name>
<accession>A0ABY6HT77</accession>
<proteinExistence type="predicted"/>
<evidence type="ECO:0000313" key="2">
    <source>
        <dbReference type="EMBL" id="UYP45751.1"/>
    </source>
</evidence>
<evidence type="ECO:0000259" key="1">
    <source>
        <dbReference type="Pfam" id="PF01814"/>
    </source>
</evidence>
<evidence type="ECO:0000313" key="3">
    <source>
        <dbReference type="Proteomes" id="UP001208689"/>
    </source>
</evidence>
<protein>
    <recommendedName>
        <fullName evidence="1">Hemerythrin-like domain-containing protein</fullName>
    </recommendedName>
</protein>
<sequence length="239" mass="28452">MKVSKFQIWFMDHLERLQNQHVEIRQLIVELLSLTKKANTNKNAEEIALILGRISGRFKLNHTMESKSVYQYLMDSHDTQKMKIAKTFLSEMENLMTEFAQYRKNYRLSYDIKANMPQFKKISEIIFRKIEIRLNQEDNTLYPLVDEEKLDMKIHNAIQSTKRIGQHGTPKREIFPENEEDYQKIELTQEQLKLEQPIRISLVNSKISSNPIKKNAVNEFMEELKEIDRKDSEKTKTNK</sequence>
<feature type="domain" description="Hemerythrin-like" evidence="1">
    <location>
        <begin position="14"/>
        <end position="145"/>
    </location>
</feature>
<dbReference type="Pfam" id="PF01814">
    <property type="entry name" value="Hemerythrin"/>
    <property type="match status" value="1"/>
</dbReference>
<dbReference type="Proteomes" id="UP001208689">
    <property type="component" value="Chromosome"/>
</dbReference>
<gene>
    <name evidence="2" type="ORF">NEF87_002036</name>
</gene>
<dbReference type="InterPro" id="IPR012312">
    <property type="entry name" value="Hemerythrin-like"/>
</dbReference>
<keyword evidence="3" id="KW-1185">Reference proteome</keyword>
<reference evidence="2" key="1">
    <citation type="submission" date="2022-09" db="EMBL/GenBank/DDBJ databases">
        <title>Actin cytoskeleton and complex cell architecture in an #Asgard archaeon.</title>
        <authorList>
            <person name="Ponce Toledo R.I."/>
            <person name="Schleper C."/>
            <person name="Rodrigues Oliveira T."/>
            <person name="Wollweber F."/>
            <person name="Xu J."/>
            <person name="Rittmann S."/>
            <person name="Klingl A."/>
            <person name="Pilhofer M."/>
        </authorList>
    </citation>
    <scope>NUCLEOTIDE SEQUENCE</scope>
    <source>
        <strain evidence="2">B-35</strain>
    </source>
</reference>